<accession>F5R9T0</accession>
<dbReference type="Gene3D" id="1.20.1050.10">
    <property type="match status" value="1"/>
</dbReference>
<dbReference type="eggNOG" id="COG0625">
    <property type="taxonomic scope" value="Bacteria"/>
</dbReference>
<reference evidence="2 3" key="1">
    <citation type="journal article" date="2011" name="J. Bacteriol.">
        <title>Genome sequence of Methyloversatilis universalis FAM5T, a methylotrophic representative of the order Rhodocyclales.</title>
        <authorList>
            <person name="Kittichotirat W."/>
            <person name="Good N.M."/>
            <person name="Hall R."/>
            <person name="Bringel F."/>
            <person name="Lajus A."/>
            <person name="Medigue C."/>
            <person name="Smalley N.E."/>
            <person name="Beck D."/>
            <person name="Bumgarner R."/>
            <person name="Vuilleumier S."/>
            <person name="Kalyuzhnaya M.G."/>
        </authorList>
    </citation>
    <scope>NUCLEOTIDE SEQUENCE [LARGE SCALE GENOMIC DNA]</scope>
    <source>
        <strain evidence="3">ATCC BAA-1314 / JCM 13912 / FAM5</strain>
    </source>
</reference>
<dbReference type="InterPro" id="IPR036282">
    <property type="entry name" value="Glutathione-S-Trfase_C_sf"/>
</dbReference>
<dbReference type="SUPFAM" id="SSF52833">
    <property type="entry name" value="Thioredoxin-like"/>
    <property type="match status" value="1"/>
</dbReference>
<dbReference type="STRING" id="1000565.METUNv1_01002"/>
<dbReference type="EMBL" id="AFHG01000031">
    <property type="protein sequence ID" value="EGK72762.1"/>
    <property type="molecule type" value="Genomic_DNA"/>
</dbReference>
<dbReference type="Proteomes" id="UP000005019">
    <property type="component" value="Unassembled WGS sequence"/>
</dbReference>
<sequence length="206" mass="23071">MIDLYAAPTPEGWKVSIALEELRIPYAVHPASACEGPGLTPDYQRVSRCGCAPVIVDHDADGCRISDAGPALVYLAERQGQLMPADAIGRSRVMQWLMLPVDGADPARAPDPKSSREEMLRLFTLFDRRLKESDYLAGSYSIADIAHWCWVRMHAWSDVDMHGFASLAHWLQRIAARDATRRGLRALPTSERPAEHVWRVKSILLR</sequence>
<dbReference type="RefSeq" id="WP_008059454.1">
    <property type="nucleotide sequence ID" value="NZ_AFHG01000031.1"/>
</dbReference>
<dbReference type="Pfam" id="PF00043">
    <property type="entry name" value="GST_C"/>
    <property type="match status" value="1"/>
</dbReference>
<dbReference type="AlphaFoldDB" id="F5R9T0"/>
<proteinExistence type="predicted"/>
<evidence type="ECO:0000313" key="2">
    <source>
        <dbReference type="EMBL" id="EGK72762.1"/>
    </source>
</evidence>
<dbReference type="PANTHER" id="PTHR44051:SF8">
    <property type="entry name" value="GLUTATHIONE S-TRANSFERASE GSTA"/>
    <property type="match status" value="1"/>
</dbReference>
<gene>
    <name evidence="2" type="ORF">METUNv1_01002</name>
</gene>
<dbReference type="InterPro" id="IPR010987">
    <property type="entry name" value="Glutathione-S-Trfase_C-like"/>
</dbReference>
<name>F5R9T0_METUF</name>
<dbReference type="SUPFAM" id="SSF47616">
    <property type="entry name" value="GST C-terminal domain-like"/>
    <property type="match status" value="1"/>
</dbReference>
<dbReference type="Gene3D" id="3.40.30.10">
    <property type="entry name" value="Glutaredoxin"/>
    <property type="match status" value="1"/>
</dbReference>
<dbReference type="InterPro" id="IPR004046">
    <property type="entry name" value="GST_C"/>
</dbReference>
<dbReference type="InterPro" id="IPR036249">
    <property type="entry name" value="Thioredoxin-like_sf"/>
</dbReference>
<dbReference type="PROSITE" id="PS50405">
    <property type="entry name" value="GST_CTER"/>
    <property type="match status" value="1"/>
</dbReference>
<dbReference type="InterPro" id="IPR004045">
    <property type="entry name" value="Glutathione_S-Trfase_N"/>
</dbReference>
<dbReference type="PANTHER" id="PTHR44051">
    <property type="entry name" value="GLUTATHIONE S-TRANSFERASE-RELATED"/>
    <property type="match status" value="1"/>
</dbReference>
<feature type="domain" description="GST C-terminal" evidence="1">
    <location>
        <begin position="74"/>
        <end position="197"/>
    </location>
</feature>
<dbReference type="Pfam" id="PF13417">
    <property type="entry name" value="GST_N_3"/>
    <property type="match status" value="1"/>
</dbReference>
<evidence type="ECO:0000313" key="3">
    <source>
        <dbReference type="Proteomes" id="UP000005019"/>
    </source>
</evidence>
<protein>
    <recommendedName>
        <fullName evidence="1">GST C-terminal domain-containing protein</fullName>
    </recommendedName>
</protein>
<evidence type="ECO:0000259" key="1">
    <source>
        <dbReference type="PROSITE" id="PS50405"/>
    </source>
</evidence>
<organism evidence="2 3">
    <name type="scientific">Methyloversatilis universalis (strain ATCC BAA-1314 / DSM 25237 / JCM 13912 / CCUG 52030 / FAM5)</name>
    <dbReference type="NCBI Taxonomy" id="1000565"/>
    <lineage>
        <taxon>Bacteria</taxon>
        <taxon>Pseudomonadati</taxon>
        <taxon>Pseudomonadota</taxon>
        <taxon>Betaproteobacteria</taxon>
        <taxon>Nitrosomonadales</taxon>
        <taxon>Sterolibacteriaceae</taxon>
        <taxon>Methyloversatilis</taxon>
    </lineage>
</organism>
<dbReference type="OrthoDB" id="81087at2"/>
<keyword evidence="3" id="KW-1185">Reference proteome</keyword>
<comment type="caution">
    <text evidence="2">The sequence shown here is derived from an EMBL/GenBank/DDBJ whole genome shotgun (WGS) entry which is preliminary data.</text>
</comment>